<evidence type="ECO:0000313" key="2">
    <source>
        <dbReference type="Proteomes" id="UP000603940"/>
    </source>
</evidence>
<evidence type="ECO:0000313" key="1">
    <source>
        <dbReference type="EMBL" id="MBC9178839.1"/>
    </source>
</evidence>
<dbReference type="EMBL" id="JACTUZ010000101">
    <property type="protein sequence ID" value="MBC9178839.1"/>
    <property type="molecule type" value="Genomic_DNA"/>
</dbReference>
<name>A0ABR7RAI2_9PROT</name>
<dbReference type="RefSeq" id="WP_187779908.1">
    <property type="nucleotide sequence ID" value="NZ_JACTUZ010000101.1"/>
</dbReference>
<dbReference type="Proteomes" id="UP000603940">
    <property type="component" value="Unassembled WGS sequence"/>
</dbReference>
<protein>
    <submittedName>
        <fullName evidence="1">Uncharacterized protein</fullName>
    </submittedName>
</protein>
<proteinExistence type="predicted"/>
<keyword evidence="2" id="KW-1185">Reference proteome</keyword>
<gene>
    <name evidence="1" type="ORF">IBL25_18000</name>
</gene>
<comment type="caution">
    <text evidence="1">The sequence shown here is derived from an EMBL/GenBank/DDBJ whole genome shotgun (WGS) entry which is preliminary data.</text>
</comment>
<reference evidence="1 2" key="1">
    <citation type="journal article" date="2009" name="Int. J. Syst. Evol. Microbiol.">
        <title>Transfer of Teichococcus ludipueritiae and Muricoccus roseus to the genus Roseomonas, as Roseomonas ludipueritiae comb. nov. and Roseomonas rosea comb. nov., respectively, and emended description of the genus Roseomonas.</title>
        <authorList>
            <person name="Sanchez-Porro C."/>
            <person name="Gallego V."/>
            <person name="Busse H.J."/>
            <person name="Kampfer P."/>
            <person name="Ventosa A."/>
        </authorList>
    </citation>
    <scope>NUCLEOTIDE SEQUENCE [LARGE SCALE GENOMIC DNA]</scope>
    <source>
        <strain evidence="1 2">DSM 14915</strain>
    </source>
</reference>
<organism evidence="1 2">
    <name type="scientific">Pseudoroseomonas ludipueritiae</name>
    <dbReference type="NCBI Taxonomy" id="198093"/>
    <lineage>
        <taxon>Bacteria</taxon>
        <taxon>Pseudomonadati</taxon>
        <taxon>Pseudomonadota</taxon>
        <taxon>Alphaproteobacteria</taxon>
        <taxon>Acetobacterales</taxon>
        <taxon>Acetobacteraceae</taxon>
        <taxon>Pseudoroseomonas</taxon>
    </lineage>
</organism>
<accession>A0ABR7RAI2</accession>
<sequence>MPDMLRPPERDRLIAYLERNLARPRQLGGVEVLALRDNPGGGSPEAELCWTADTAAAVELLSLPALRPRWAALGDRLTDFLLAMGEDTLLHDRTARAGCMVDSLDPRDFRVLTGTHEFTGDLSRGLVRQALRGPAASRHSGPAMAREVLHTGNLVEFRIGKRSYCLDVEDTVVRFGLVPQEDGGMMLFHESELRAQHGLLRREGIVGTLRYEYTLRPEDPRLGLRVSLQAARGVSLSEVRVTTALDELSGGPPGRSFGRIVLGADGRLRPLRLEAEALANLHQGPAQSLSLVEEAQPAAATGLHLHMPLAQRLRSIKLATRTIEGVVRPHWLLTRYQAASLPAGESLAVQEERLLAAGTLAGSERAYAALLADPALLAGRDPGTGEAQGVALNAVAAQLLFTGSGAYGQAEAPPLAPERLARLRAWYDRHILAFFAAMADAAAADSPVSALRPGRVGLRGLSFALLSLEMMARLPATPGAPDYHALLEAGLQALLARQDTTDSEGTFTEADGEAAMDGHAAAMLLLARLALRRPEDRLAAALRRGLGALRLGPSLRGGEPRAQHHPLLRARRADGAWSGDDGFRSARLGLLMRAMAVLMEAEKAGAVPLQPAEREHMQALFDTCFRLLRGRVRLQGEDLEALSSPVASAGDAATQPLVLLALLSPDEAALAAGAPAPQPA</sequence>